<dbReference type="EMBL" id="FRCT01000012">
    <property type="protein sequence ID" value="SHM73838.1"/>
    <property type="molecule type" value="Genomic_DNA"/>
</dbReference>
<keyword evidence="2" id="KW-0732">Signal</keyword>
<dbReference type="OrthoDB" id="1821465at2"/>
<dbReference type="AlphaFoldDB" id="A0A1M7L7N1"/>
<keyword evidence="1" id="KW-1133">Transmembrane helix</keyword>
<feature type="signal peptide" evidence="2">
    <location>
        <begin position="1"/>
        <end position="20"/>
    </location>
</feature>
<feature type="chain" id="PRO_5039496941" evidence="2">
    <location>
        <begin position="21"/>
        <end position="175"/>
    </location>
</feature>
<dbReference type="PROSITE" id="PS51257">
    <property type="entry name" value="PROKAR_LIPOPROTEIN"/>
    <property type="match status" value="1"/>
</dbReference>
<feature type="transmembrane region" description="Helical" evidence="1">
    <location>
        <begin position="45"/>
        <end position="63"/>
    </location>
</feature>
<name>A0A1M7L7N1_RUMFL</name>
<dbReference type="Proteomes" id="UP000184394">
    <property type="component" value="Unassembled WGS sequence"/>
</dbReference>
<proteinExistence type="predicted"/>
<sequence>MKAVKVIFFVMALLSAAACAALIYVDKITDDLMLFFGFREEFVSWVLFLLVPAFLGLTSLAILIDKIRNGLKRKWIWGLGTVVLVGSAVLMFCLSKNEDMYIRAHKVESPDGKHSICYVTKKYASKEYYEYYRRVGTFCHDYLFSSEEIVDIEWGDGDYFYADGDKFMYSPYDEK</sequence>
<evidence type="ECO:0000313" key="4">
    <source>
        <dbReference type="Proteomes" id="UP000184394"/>
    </source>
</evidence>
<keyword evidence="1" id="KW-0812">Transmembrane</keyword>
<gene>
    <name evidence="3" type="ORF">SAMN04487860_1126</name>
</gene>
<evidence type="ECO:0000313" key="3">
    <source>
        <dbReference type="EMBL" id="SHM73838.1"/>
    </source>
</evidence>
<dbReference type="RefSeq" id="WP_072951688.1">
    <property type="nucleotide sequence ID" value="NZ_FRCT01000012.1"/>
</dbReference>
<keyword evidence="1" id="KW-0472">Membrane</keyword>
<reference evidence="3 4" key="1">
    <citation type="submission" date="2016-11" db="EMBL/GenBank/DDBJ databases">
        <authorList>
            <person name="Jaros S."/>
            <person name="Januszkiewicz K."/>
            <person name="Wedrychowicz H."/>
        </authorList>
    </citation>
    <scope>NUCLEOTIDE SEQUENCE [LARGE SCALE GENOMIC DNA]</scope>
    <source>
        <strain evidence="3 4">Y1</strain>
    </source>
</reference>
<evidence type="ECO:0000256" key="2">
    <source>
        <dbReference type="SAM" id="SignalP"/>
    </source>
</evidence>
<accession>A0A1M7L7N1</accession>
<evidence type="ECO:0000256" key="1">
    <source>
        <dbReference type="SAM" id="Phobius"/>
    </source>
</evidence>
<organism evidence="3 4">
    <name type="scientific">Ruminococcus flavefaciens</name>
    <dbReference type="NCBI Taxonomy" id="1265"/>
    <lineage>
        <taxon>Bacteria</taxon>
        <taxon>Bacillati</taxon>
        <taxon>Bacillota</taxon>
        <taxon>Clostridia</taxon>
        <taxon>Eubacteriales</taxon>
        <taxon>Oscillospiraceae</taxon>
        <taxon>Ruminococcus</taxon>
    </lineage>
</organism>
<feature type="transmembrane region" description="Helical" evidence="1">
    <location>
        <begin position="75"/>
        <end position="92"/>
    </location>
</feature>
<protein>
    <submittedName>
        <fullName evidence="3">Uncharacterized protein</fullName>
    </submittedName>
</protein>